<proteinExistence type="inferred from homology"/>
<dbReference type="Pfam" id="PF13732">
    <property type="entry name" value="DrrA1-3_C"/>
    <property type="match status" value="1"/>
</dbReference>
<keyword evidence="7" id="KW-1185">Reference proteome</keyword>
<dbReference type="SMART" id="SM00382">
    <property type="entry name" value="AAA"/>
    <property type="match status" value="1"/>
</dbReference>
<evidence type="ECO:0000313" key="6">
    <source>
        <dbReference type="EMBL" id="WIF98639.1"/>
    </source>
</evidence>
<sequence>MSLVHVQDLTKRFDAQPVVDRLSFSLEKGKCVSLLGPNGAGKTTTLRMLSGLMKPTSGTVSFEGMQGHTDIRSLIGYLPQYPVFHNWMTGAEFLTYVGRLSHLSKKEAVTRADDLLKRVGIYEAKNRRIGKYSGGMKQRLGIAQAMIHRPKLIILDEPVSSLDPIGRREVLNLIEELKEETTILFSTHILSDAEEVSDELILLHNGTLLHSGTLEALRDTHAVNRIALRFESHPESYLEAIESLPEVTRVERNGDTLLVEVRDLAVGRSSILKTAASQHWPLTSFEYGRLSLEELFMKVVNE</sequence>
<dbReference type="RefSeq" id="WP_231419326.1">
    <property type="nucleotide sequence ID" value="NZ_CP126446.1"/>
</dbReference>
<dbReference type="InterPro" id="IPR025302">
    <property type="entry name" value="DrrA1/2-like_C"/>
</dbReference>
<comment type="similarity">
    <text evidence="1">Belongs to the ABC transporter superfamily.</text>
</comment>
<dbReference type="PANTHER" id="PTHR43335:SF11">
    <property type="entry name" value="ABC TRANSPORTER RELATED"/>
    <property type="match status" value="1"/>
</dbReference>
<keyword evidence="3" id="KW-0547">Nucleotide-binding</keyword>
<protein>
    <submittedName>
        <fullName evidence="6">ABC transporter ATP-binding protein</fullName>
    </submittedName>
</protein>
<keyword evidence="4 6" id="KW-0067">ATP-binding</keyword>
<gene>
    <name evidence="6" type="ORF">QNI29_02925</name>
</gene>
<dbReference type="EMBL" id="CP126446">
    <property type="protein sequence ID" value="WIF98639.1"/>
    <property type="molecule type" value="Genomic_DNA"/>
</dbReference>
<evidence type="ECO:0000256" key="2">
    <source>
        <dbReference type="ARBA" id="ARBA00022448"/>
    </source>
</evidence>
<evidence type="ECO:0000256" key="3">
    <source>
        <dbReference type="ARBA" id="ARBA00022741"/>
    </source>
</evidence>
<dbReference type="PROSITE" id="PS00211">
    <property type="entry name" value="ABC_TRANSPORTER_1"/>
    <property type="match status" value="1"/>
</dbReference>
<dbReference type="Pfam" id="PF00005">
    <property type="entry name" value="ABC_tran"/>
    <property type="match status" value="1"/>
</dbReference>
<dbReference type="SUPFAM" id="SSF52540">
    <property type="entry name" value="P-loop containing nucleoside triphosphate hydrolases"/>
    <property type="match status" value="1"/>
</dbReference>
<evidence type="ECO:0000259" key="5">
    <source>
        <dbReference type="PROSITE" id="PS50893"/>
    </source>
</evidence>
<name>A0ABY8V1L7_9BACI</name>
<evidence type="ECO:0000256" key="1">
    <source>
        <dbReference type="ARBA" id="ARBA00005417"/>
    </source>
</evidence>
<accession>A0ABY8V1L7</accession>
<dbReference type="InterPro" id="IPR027417">
    <property type="entry name" value="P-loop_NTPase"/>
</dbReference>
<dbReference type="Gene3D" id="3.40.50.300">
    <property type="entry name" value="P-loop containing nucleotide triphosphate hydrolases"/>
    <property type="match status" value="1"/>
</dbReference>
<dbReference type="GO" id="GO:0005524">
    <property type="term" value="F:ATP binding"/>
    <property type="evidence" value="ECO:0007669"/>
    <property type="project" value="UniProtKB-KW"/>
</dbReference>
<dbReference type="PANTHER" id="PTHR43335">
    <property type="entry name" value="ABC TRANSPORTER, ATP-BINDING PROTEIN"/>
    <property type="match status" value="1"/>
</dbReference>
<organism evidence="6 7">
    <name type="scientific">Pontibacillus chungwhensis</name>
    <dbReference type="NCBI Taxonomy" id="265426"/>
    <lineage>
        <taxon>Bacteria</taxon>
        <taxon>Bacillati</taxon>
        <taxon>Bacillota</taxon>
        <taxon>Bacilli</taxon>
        <taxon>Bacillales</taxon>
        <taxon>Bacillaceae</taxon>
        <taxon>Pontibacillus</taxon>
    </lineage>
</organism>
<dbReference type="PROSITE" id="PS50893">
    <property type="entry name" value="ABC_TRANSPORTER_2"/>
    <property type="match status" value="1"/>
</dbReference>
<dbReference type="InterPro" id="IPR003439">
    <property type="entry name" value="ABC_transporter-like_ATP-bd"/>
</dbReference>
<dbReference type="Proteomes" id="UP001236652">
    <property type="component" value="Chromosome"/>
</dbReference>
<feature type="domain" description="ABC transporter" evidence="5">
    <location>
        <begin position="4"/>
        <end position="230"/>
    </location>
</feature>
<dbReference type="InterPro" id="IPR017871">
    <property type="entry name" value="ABC_transporter-like_CS"/>
</dbReference>
<keyword evidence="2" id="KW-0813">Transport</keyword>
<reference evidence="6 7" key="1">
    <citation type="submission" date="2023-05" db="EMBL/GenBank/DDBJ databases">
        <title>Comparative genomics reveals the evidence of polycyclic aromatic hydrocarbons degradation in moderately halophilic genus Pontibacillus.</title>
        <authorList>
            <person name="Yang H."/>
            <person name="Qian Z."/>
        </authorList>
    </citation>
    <scope>NUCLEOTIDE SEQUENCE [LARGE SCALE GENOMIC DNA]</scope>
    <source>
        <strain evidence="7">HN14</strain>
    </source>
</reference>
<dbReference type="InterPro" id="IPR003593">
    <property type="entry name" value="AAA+_ATPase"/>
</dbReference>
<evidence type="ECO:0000313" key="7">
    <source>
        <dbReference type="Proteomes" id="UP001236652"/>
    </source>
</evidence>
<evidence type="ECO:0000256" key="4">
    <source>
        <dbReference type="ARBA" id="ARBA00022840"/>
    </source>
</evidence>
<dbReference type="CDD" id="cd03230">
    <property type="entry name" value="ABC_DR_subfamily_A"/>
    <property type="match status" value="1"/>
</dbReference>